<dbReference type="InterPro" id="IPR001309">
    <property type="entry name" value="Pept_C14_p20"/>
</dbReference>
<dbReference type="InterPro" id="IPR029030">
    <property type="entry name" value="Caspase-like_dom_sf"/>
</dbReference>
<dbReference type="InterPro" id="IPR027417">
    <property type="entry name" value="P-loop_NTPase"/>
</dbReference>
<comment type="caution">
    <text evidence="3">The sequence shown here is derived from an EMBL/GenBank/DDBJ whole genome shotgun (WGS) entry which is preliminary data.</text>
</comment>
<sequence length="918" mass="103265">MEENRIPKKAVNLPTKHVENTEDNSLENEADLISPNEPNTLGFWNNNKEQPVKTVCVLVVHYAFAGQGGDRSEGDSRDVQILKETFAVNRKCKFIAISPTKLDFYELLANKASDGGIGKFQELFHLEGAAPDVLILCILSHGFSGGVIMTENSEKIHLNEVFGIMKTNYLKDSLKLVFVSACRGAILDMALNVENDQKTTIPSTVELTTLNMEMDENESAVAINAEPNVQNFVIVYSSVESTFSIRLSIGTLLIRALCKILNKLDEDVELEVLLSMIMNDVHRKTMKYGFGSTPQVQIFPFAKLTINRYDKNQKESRLKNFVYDWTSIKGIYMSRREAHVFCRQDGKPTAIELVKHVENNLGFDARLYNEYKELNKAVRRDCIINDSGCVMICILAPLAINEETSEISVVVNKGRQVSVQDFQYNLIRNDNTKWVGKPKICIFANFTSSDTDALGEGDTPLQFAKCGTYHSGYLTLILPNPDAIELIMKELGNTNLLSGGVHLQQVFMNILRDSKKQEDCAIEPQYWSTLQYLLDFPVNQMLIEPTIQSEKSGLTSKISGFLKKYLRKLVKLIQCDSTGIMPKEEEEEDADVVCLVSALPGMGKSLLTSLLAYKLRQMNNSITEIDFLKESDFLGSIALSRVEPEELVESFSEWKGARKKFQPGKEIFLLDGFDGIDAGVKKDVLQLIRKIADAKLPLWVTTRPHDEQMITDCLNGVEVEVVRIDELQAEDQKQLLKLKLSCTDEKLDHYLSIISEMGAEDLLKNPSILSKVADYFSEKPEDVRLVDLCHKIVKAILLEDMQNREGLGGNPIIVTRIKKRLSRLKTCAVKHFLETPLLPNDAEEIAKINSLSIATVLDNRIFISCDTLAQFLLALHVTKKVLEEESGIPEEGIERILQSGSLDRCRKMISELRIRGVK</sequence>
<evidence type="ECO:0000256" key="1">
    <source>
        <dbReference type="ARBA" id="ARBA00010134"/>
    </source>
</evidence>
<dbReference type="SUPFAM" id="SSF52129">
    <property type="entry name" value="Caspase-like"/>
    <property type="match status" value="1"/>
</dbReference>
<accession>A0A8S1CD80</accession>
<dbReference type="InterPro" id="IPR015917">
    <property type="entry name" value="Pept_C14A"/>
</dbReference>
<proteinExistence type="inferred from homology"/>
<dbReference type="Gene3D" id="3.40.50.1460">
    <property type="match status" value="1"/>
</dbReference>
<dbReference type="InterPro" id="IPR011600">
    <property type="entry name" value="Pept_C14_caspase"/>
</dbReference>
<feature type="domain" description="Caspase family p20" evidence="2">
    <location>
        <begin position="117"/>
        <end position="186"/>
    </location>
</feature>
<dbReference type="OrthoDB" id="6044770at2759"/>
<dbReference type="PANTHER" id="PTHR22576">
    <property type="entry name" value="MUCOSA ASSOCIATED LYMPHOID TISSUE LYMPHOMA TRANSLOCATION PROTEIN 1/PARACASPASE"/>
    <property type="match status" value="1"/>
</dbReference>
<dbReference type="PROSITE" id="PS50208">
    <property type="entry name" value="CASPASE_P20"/>
    <property type="match status" value="1"/>
</dbReference>
<organism evidence="3 4">
    <name type="scientific">Cloeon dipterum</name>
    <dbReference type="NCBI Taxonomy" id="197152"/>
    <lineage>
        <taxon>Eukaryota</taxon>
        <taxon>Metazoa</taxon>
        <taxon>Ecdysozoa</taxon>
        <taxon>Arthropoda</taxon>
        <taxon>Hexapoda</taxon>
        <taxon>Insecta</taxon>
        <taxon>Pterygota</taxon>
        <taxon>Palaeoptera</taxon>
        <taxon>Ephemeroptera</taxon>
        <taxon>Pisciforma</taxon>
        <taxon>Baetidae</taxon>
        <taxon>Cloeon</taxon>
    </lineage>
</organism>
<dbReference type="InterPro" id="IPR052039">
    <property type="entry name" value="Caspase-related_regulators"/>
</dbReference>
<dbReference type="EMBL" id="CADEPI010000024">
    <property type="protein sequence ID" value="CAB3366355.1"/>
    <property type="molecule type" value="Genomic_DNA"/>
</dbReference>
<dbReference type="Gene3D" id="3.40.50.300">
    <property type="entry name" value="P-loop containing nucleotide triphosphate hydrolases"/>
    <property type="match status" value="1"/>
</dbReference>
<dbReference type="PANTHER" id="PTHR22576:SF41">
    <property type="entry name" value="CASPASE 14, APOPTOSIS-RELATED CYSTEINE PEPTIDASE"/>
    <property type="match status" value="1"/>
</dbReference>
<dbReference type="Pfam" id="PF00656">
    <property type="entry name" value="Peptidase_C14"/>
    <property type="match status" value="1"/>
</dbReference>
<evidence type="ECO:0000313" key="4">
    <source>
        <dbReference type="Proteomes" id="UP000494165"/>
    </source>
</evidence>
<dbReference type="SUPFAM" id="SSF52540">
    <property type="entry name" value="P-loop containing nucleoside triphosphate hydrolases"/>
    <property type="match status" value="1"/>
</dbReference>
<keyword evidence="4" id="KW-1185">Reference proteome</keyword>
<dbReference type="SMART" id="SM00115">
    <property type="entry name" value="CASc"/>
    <property type="match status" value="1"/>
</dbReference>
<reference evidence="3 4" key="1">
    <citation type="submission" date="2020-04" db="EMBL/GenBank/DDBJ databases">
        <authorList>
            <person name="Alioto T."/>
            <person name="Alioto T."/>
            <person name="Gomez Garrido J."/>
        </authorList>
    </citation>
    <scope>NUCLEOTIDE SEQUENCE [LARGE SCALE GENOMIC DNA]</scope>
</reference>
<dbReference type="GO" id="GO:0004197">
    <property type="term" value="F:cysteine-type endopeptidase activity"/>
    <property type="evidence" value="ECO:0007669"/>
    <property type="project" value="InterPro"/>
</dbReference>
<evidence type="ECO:0000259" key="2">
    <source>
        <dbReference type="PROSITE" id="PS50208"/>
    </source>
</evidence>
<comment type="similarity">
    <text evidence="1">Belongs to the peptidase C14A family.</text>
</comment>
<name>A0A8S1CD80_9INSE</name>
<gene>
    <name evidence="3" type="ORF">CLODIP_2_CD01568</name>
</gene>
<dbReference type="Proteomes" id="UP000494165">
    <property type="component" value="Unassembled WGS sequence"/>
</dbReference>
<dbReference type="GO" id="GO:0006508">
    <property type="term" value="P:proteolysis"/>
    <property type="evidence" value="ECO:0007669"/>
    <property type="project" value="InterPro"/>
</dbReference>
<evidence type="ECO:0000313" key="3">
    <source>
        <dbReference type="EMBL" id="CAB3366355.1"/>
    </source>
</evidence>
<protein>
    <recommendedName>
        <fullName evidence="2">Caspase family p20 domain-containing protein</fullName>
    </recommendedName>
</protein>
<dbReference type="AlphaFoldDB" id="A0A8S1CD80"/>